<comment type="caution">
    <text evidence="15">The sequence shown here is derived from an EMBL/GenBank/DDBJ whole genome shotgun (WGS) entry which is preliminary data.</text>
</comment>
<keyword evidence="4" id="KW-0597">Phosphoprotein</keyword>
<dbReference type="InterPro" id="IPR013767">
    <property type="entry name" value="PAS_fold"/>
</dbReference>
<sequence length="336" mass="36936">MPILLPLGSGGDSRPVDLAKLIVENAADSIFVMDVEGRTAFANPAAERTFGWSSAELFGKTLHDIVHHHYPDGRPFPMAECPLGQVFQARRTLEKHEDVFFHRNGTPIHVACSNAPVMWNGDMVGAVLVAVDISERKRAEEHQRMLMHELDHRVKNTLATVQAIVSQTLRSTTQSSDAQAAIEQRLKALARAHDVLTRERWDGAYLADIVAETIDAFSAYDQSRFQCSGPSIRLMPSKALAMAMVLQELATNATKYGALSNTDGKIDLTWSIDETSGVHRFWLRWEEKGGPPVAPPARRGFGTRLIERSLAQDLDGDVEITFAPTGVVCSVEAPLG</sequence>
<proteinExistence type="predicted"/>
<evidence type="ECO:0000313" key="16">
    <source>
        <dbReference type="Proteomes" id="UP001593940"/>
    </source>
</evidence>
<gene>
    <name evidence="15" type="ORF">ACETIH_03560</name>
</gene>
<protein>
    <recommendedName>
        <fullName evidence="3">Blue-light-activated histidine kinase</fullName>
        <ecNumber evidence="2">2.7.13.3</ecNumber>
    </recommendedName>
</protein>
<dbReference type="GO" id="GO:0004673">
    <property type="term" value="F:protein histidine kinase activity"/>
    <property type="evidence" value="ECO:0007669"/>
    <property type="project" value="UniProtKB-EC"/>
</dbReference>
<dbReference type="RefSeq" id="WP_377028853.1">
    <property type="nucleotide sequence ID" value="NZ_JBHOMY010000010.1"/>
</dbReference>
<evidence type="ECO:0000259" key="14">
    <source>
        <dbReference type="PROSITE" id="PS50113"/>
    </source>
</evidence>
<keyword evidence="11" id="KW-0067">ATP-binding</keyword>
<dbReference type="InterPro" id="IPR036890">
    <property type="entry name" value="HATPase_C_sf"/>
</dbReference>
<dbReference type="InterPro" id="IPR000700">
    <property type="entry name" value="PAS-assoc_C"/>
</dbReference>
<evidence type="ECO:0000256" key="12">
    <source>
        <dbReference type="ARBA" id="ARBA00023026"/>
    </source>
</evidence>
<dbReference type="SUPFAM" id="SSF55785">
    <property type="entry name" value="PYP-like sensor domain (PAS domain)"/>
    <property type="match status" value="1"/>
</dbReference>
<evidence type="ECO:0000256" key="6">
    <source>
        <dbReference type="ARBA" id="ARBA00022643"/>
    </source>
</evidence>
<dbReference type="InterPro" id="IPR035965">
    <property type="entry name" value="PAS-like_dom_sf"/>
</dbReference>
<dbReference type="NCBIfam" id="TIGR00229">
    <property type="entry name" value="sensory_box"/>
    <property type="match status" value="1"/>
</dbReference>
<evidence type="ECO:0000256" key="7">
    <source>
        <dbReference type="ARBA" id="ARBA00022679"/>
    </source>
</evidence>
<organism evidence="15 16">
    <name type="scientific">Microvirga arabica</name>
    <dbReference type="NCBI Taxonomy" id="1128671"/>
    <lineage>
        <taxon>Bacteria</taxon>
        <taxon>Pseudomonadati</taxon>
        <taxon>Pseudomonadota</taxon>
        <taxon>Alphaproteobacteria</taxon>
        <taxon>Hyphomicrobiales</taxon>
        <taxon>Methylobacteriaceae</taxon>
        <taxon>Microvirga</taxon>
    </lineage>
</organism>
<evidence type="ECO:0000256" key="8">
    <source>
        <dbReference type="ARBA" id="ARBA00022737"/>
    </source>
</evidence>
<evidence type="ECO:0000313" key="15">
    <source>
        <dbReference type="EMBL" id="MFC1455813.1"/>
    </source>
</evidence>
<evidence type="ECO:0000256" key="11">
    <source>
        <dbReference type="ARBA" id="ARBA00022840"/>
    </source>
</evidence>
<keyword evidence="5" id="KW-0285">Flavoprotein</keyword>
<evidence type="ECO:0000259" key="13">
    <source>
        <dbReference type="PROSITE" id="PS50112"/>
    </source>
</evidence>
<evidence type="ECO:0000256" key="3">
    <source>
        <dbReference type="ARBA" id="ARBA00021740"/>
    </source>
</evidence>
<reference evidence="15 16" key="1">
    <citation type="submission" date="2024-09" db="EMBL/GenBank/DDBJ databases">
        <title>Nodulacao em especies de Leguminosae Basais da Amazonia e Caracterizacao dos Rizobios e Bacterias Associadas aos Nodulos.</title>
        <authorList>
            <person name="Jambeiro I.C.A."/>
            <person name="Lopes I.S."/>
            <person name="Aguiar E.R.G.R."/>
            <person name="Santos A.F.J."/>
            <person name="Dos Santos J.M.F."/>
            <person name="Gross E."/>
        </authorList>
    </citation>
    <scope>NUCLEOTIDE SEQUENCE [LARGE SCALE GENOMIC DNA]</scope>
    <source>
        <strain evidence="15 16">BRUESC1165</strain>
    </source>
</reference>
<keyword evidence="6" id="KW-0288">FMN</keyword>
<dbReference type="Pfam" id="PF07536">
    <property type="entry name" value="HWE_HK"/>
    <property type="match status" value="1"/>
</dbReference>
<dbReference type="PROSITE" id="PS50113">
    <property type="entry name" value="PAC"/>
    <property type="match status" value="1"/>
</dbReference>
<accession>A0ABV6Y3H5</accession>
<dbReference type="PANTHER" id="PTHR41523">
    <property type="entry name" value="TWO-COMPONENT SYSTEM SENSOR PROTEIN"/>
    <property type="match status" value="1"/>
</dbReference>
<dbReference type="SMART" id="SM00911">
    <property type="entry name" value="HWE_HK"/>
    <property type="match status" value="1"/>
</dbReference>
<dbReference type="PROSITE" id="PS50112">
    <property type="entry name" value="PAS"/>
    <property type="match status" value="1"/>
</dbReference>
<dbReference type="InterPro" id="IPR011102">
    <property type="entry name" value="Sig_transdc_His_kinase_HWE"/>
</dbReference>
<feature type="domain" description="PAS" evidence="13">
    <location>
        <begin position="22"/>
        <end position="67"/>
    </location>
</feature>
<evidence type="ECO:0000256" key="9">
    <source>
        <dbReference type="ARBA" id="ARBA00022741"/>
    </source>
</evidence>
<dbReference type="Pfam" id="PF00989">
    <property type="entry name" value="PAS"/>
    <property type="match status" value="1"/>
</dbReference>
<dbReference type="PANTHER" id="PTHR41523:SF7">
    <property type="entry name" value="HISTIDINE KINASE"/>
    <property type="match status" value="1"/>
</dbReference>
<dbReference type="Gene3D" id="3.30.565.10">
    <property type="entry name" value="Histidine kinase-like ATPase, C-terminal domain"/>
    <property type="match status" value="1"/>
</dbReference>
<evidence type="ECO:0000256" key="10">
    <source>
        <dbReference type="ARBA" id="ARBA00022777"/>
    </source>
</evidence>
<evidence type="ECO:0000256" key="2">
    <source>
        <dbReference type="ARBA" id="ARBA00012438"/>
    </source>
</evidence>
<dbReference type="SMART" id="SM00091">
    <property type="entry name" value="PAS"/>
    <property type="match status" value="1"/>
</dbReference>
<dbReference type="CDD" id="cd00130">
    <property type="entry name" value="PAS"/>
    <property type="match status" value="1"/>
</dbReference>
<keyword evidence="16" id="KW-1185">Reference proteome</keyword>
<name>A0ABV6Y3H5_9HYPH</name>
<dbReference type="EMBL" id="JBHOMY010000010">
    <property type="protein sequence ID" value="MFC1455813.1"/>
    <property type="molecule type" value="Genomic_DNA"/>
</dbReference>
<keyword evidence="7 15" id="KW-0808">Transferase</keyword>
<evidence type="ECO:0000256" key="4">
    <source>
        <dbReference type="ARBA" id="ARBA00022553"/>
    </source>
</evidence>
<dbReference type="EC" id="2.7.13.3" evidence="2"/>
<keyword evidence="8" id="KW-0677">Repeat</keyword>
<evidence type="ECO:0000256" key="1">
    <source>
        <dbReference type="ARBA" id="ARBA00000085"/>
    </source>
</evidence>
<dbReference type="Gene3D" id="3.30.450.20">
    <property type="entry name" value="PAS domain"/>
    <property type="match status" value="1"/>
</dbReference>
<comment type="catalytic activity">
    <reaction evidence="1">
        <text>ATP + protein L-histidine = ADP + protein N-phospho-L-histidine.</text>
        <dbReference type="EC" id="2.7.13.3"/>
    </reaction>
</comment>
<feature type="domain" description="PAC" evidence="14">
    <location>
        <begin position="94"/>
        <end position="145"/>
    </location>
</feature>
<keyword evidence="12" id="KW-0843">Virulence</keyword>
<dbReference type="Proteomes" id="UP001593940">
    <property type="component" value="Unassembled WGS sequence"/>
</dbReference>
<keyword evidence="9" id="KW-0547">Nucleotide-binding</keyword>
<keyword evidence="10 15" id="KW-0418">Kinase</keyword>
<evidence type="ECO:0000256" key="5">
    <source>
        <dbReference type="ARBA" id="ARBA00022630"/>
    </source>
</evidence>
<dbReference type="InterPro" id="IPR000014">
    <property type="entry name" value="PAS"/>
</dbReference>